<name>A0A0R3SMW5_HYMDI</name>
<reference evidence="2" key="1">
    <citation type="submission" date="2017-02" db="UniProtKB">
        <authorList>
            <consortium name="WormBaseParasite"/>
        </authorList>
    </citation>
    <scope>IDENTIFICATION</scope>
</reference>
<dbReference type="AlphaFoldDB" id="A0A0R3SMW5"/>
<sequence length="82" mass="8475">LLVFGILGLVTPGVGALAFYKSSAVILVIYLISIIIVAIVETALGMVIITGAGFTVVRAFVVGLGWLEVVSIVAESAIILLF</sequence>
<evidence type="ECO:0000256" key="1">
    <source>
        <dbReference type="SAM" id="Phobius"/>
    </source>
</evidence>
<evidence type="ECO:0000313" key="2">
    <source>
        <dbReference type="WBParaSite" id="HDID_0000628001-mRNA-1"/>
    </source>
</evidence>
<organism evidence="2">
    <name type="scientific">Hymenolepis diminuta</name>
    <name type="common">Rat tapeworm</name>
    <dbReference type="NCBI Taxonomy" id="6216"/>
    <lineage>
        <taxon>Eukaryota</taxon>
        <taxon>Metazoa</taxon>
        <taxon>Spiralia</taxon>
        <taxon>Lophotrochozoa</taxon>
        <taxon>Platyhelminthes</taxon>
        <taxon>Cestoda</taxon>
        <taxon>Eucestoda</taxon>
        <taxon>Cyclophyllidea</taxon>
        <taxon>Hymenolepididae</taxon>
        <taxon>Hymenolepis</taxon>
    </lineage>
</organism>
<proteinExistence type="predicted"/>
<keyword evidence="1" id="KW-1133">Transmembrane helix</keyword>
<feature type="transmembrane region" description="Helical" evidence="1">
    <location>
        <begin position="56"/>
        <end position="81"/>
    </location>
</feature>
<protein>
    <submittedName>
        <fullName evidence="2">Transmembrane protein</fullName>
    </submittedName>
</protein>
<feature type="transmembrane region" description="Helical" evidence="1">
    <location>
        <begin position="25"/>
        <end position="49"/>
    </location>
</feature>
<accession>A0A0R3SMW5</accession>
<keyword evidence="1" id="KW-0472">Membrane</keyword>
<keyword evidence="1" id="KW-0812">Transmembrane</keyword>
<dbReference type="WBParaSite" id="HDID_0000628001-mRNA-1">
    <property type="protein sequence ID" value="HDID_0000628001-mRNA-1"/>
    <property type="gene ID" value="HDID_0000628001"/>
</dbReference>